<evidence type="ECO:0000313" key="4">
    <source>
        <dbReference type="Proteomes" id="UP001487740"/>
    </source>
</evidence>
<evidence type="ECO:0000256" key="1">
    <source>
        <dbReference type="SAM" id="Phobius"/>
    </source>
</evidence>
<dbReference type="PROSITE" id="PS51257">
    <property type="entry name" value="PROKAR_LIPOPROTEIN"/>
    <property type="match status" value="1"/>
</dbReference>
<feature type="signal peptide" evidence="2">
    <location>
        <begin position="1"/>
        <end position="37"/>
    </location>
</feature>
<organism evidence="3 4">
    <name type="scientific">Scylla paramamosain</name>
    <name type="common">Mud crab</name>
    <dbReference type="NCBI Taxonomy" id="85552"/>
    <lineage>
        <taxon>Eukaryota</taxon>
        <taxon>Metazoa</taxon>
        <taxon>Ecdysozoa</taxon>
        <taxon>Arthropoda</taxon>
        <taxon>Crustacea</taxon>
        <taxon>Multicrustacea</taxon>
        <taxon>Malacostraca</taxon>
        <taxon>Eumalacostraca</taxon>
        <taxon>Eucarida</taxon>
        <taxon>Decapoda</taxon>
        <taxon>Pleocyemata</taxon>
        <taxon>Brachyura</taxon>
        <taxon>Eubrachyura</taxon>
        <taxon>Portunoidea</taxon>
        <taxon>Portunidae</taxon>
        <taxon>Portuninae</taxon>
        <taxon>Scylla</taxon>
    </lineage>
</organism>
<proteinExistence type="predicted"/>
<gene>
    <name evidence="3" type="ORF">O3P69_010902</name>
</gene>
<evidence type="ECO:0000256" key="2">
    <source>
        <dbReference type="SAM" id="SignalP"/>
    </source>
</evidence>
<name>A0AAW0TIX3_SCYPA</name>
<keyword evidence="4" id="KW-1185">Reference proteome</keyword>
<accession>A0AAW0TIX3</accession>
<dbReference type="EMBL" id="JARAKH010000031">
    <property type="protein sequence ID" value="KAK8386586.1"/>
    <property type="molecule type" value="Genomic_DNA"/>
</dbReference>
<dbReference type="Proteomes" id="UP001487740">
    <property type="component" value="Unassembled WGS sequence"/>
</dbReference>
<keyword evidence="1" id="KW-0812">Transmembrane</keyword>
<reference evidence="3 4" key="1">
    <citation type="submission" date="2023-03" db="EMBL/GenBank/DDBJ databases">
        <title>High-quality genome of Scylla paramamosain provides insights in environmental adaptation.</title>
        <authorList>
            <person name="Zhang L."/>
        </authorList>
    </citation>
    <scope>NUCLEOTIDE SEQUENCE [LARGE SCALE GENOMIC DNA]</scope>
    <source>
        <strain evidence="3">LZ_2023a</strain>
        <tissue evidence="3">Muscle</tissue>
    </source>
</reference>
<protein>
    <submittedName>
        <fullName evidence="3">Uncharacterized protein</fullName>
    </submittedName>
</protein>
<keyword evidence="1" id="KW-1133">Transmembrane helix</keyword>
<evidence type="ECO:0000313" key="3">
    <source>
        <dbReference type="EMBL" id="KAK8386586.1"/>
    </source>
</evidence>
<keyword evidence="1" id="KW-0472">Membrane</keyword>
<feature type="transmembrane region" description="Helical" evidence="1">
    <location>
        <begin position="306"/>
        <end position="325"/>
    </location>
</feature>
<comment type="caution">
    <text evidence="3">The sequence shown here is derived from an EMBL/GenBank/DDBJ whole genome shotgun (WGS) entry which is preliminary data.</text>
</comment>
<feature type="chain" id="PRO_5043508551" evidence="2">
    <location>
        <begin position="38"/>
        <end position="462"/>
    </location>
</feature>
<sequence>MGRAPAIFYRAPNSTMKGASVLLLTTAVVACWAAVRGEEVEAVQKDEPKEAVTQKERLFINSRSTTTWTFLSEFTSTVPFTCYTTPAGGANACSGRRLKRSKKLHMKEESLGSKILYTSQGEGDGAKAMDREDEDEDAADPKLIFTIWRTASTTVTATTFSTNRSVTVSRGFRSLLLVSLLALTAGTQNEEDDEGEAKLIVKNYTTTTWTFLSSLTSTVPYTCYTSAAAGAEACEGRRLRRSKEMKVLDDSLLEGGDVALYSSVGAEDEELEEEERKKLFFRLWKTASTTVTVTTFSTNRSRSHAYLVYLVVVVVVVAATAAETSTVKEIPKTKMPGRFFLNKAQSTTTWTFLSSFTSTVPYTCYTTASTAGATMECMGRRLRRIRGLRDQDVQVELFPSGPLKEGQQEEEEEAKESDIGKFFTIWRTASTTVTVTTFSTNRSVTISVSAMCTVNGLNINFC</sequence>
<keyword evidence="2" id="KW-0732">Signal</keyword>
<dbReference type="AlphaFoldDB" id="A0AAW0TIX3"/>